<dbReference type="EMBL" id="JARKIE010000003">
    <property type="protein sequence ID" value="KAJ7708924.1"/>
    <property type="molecule type" value="Genomic_DNA"/>
</dbReference>
<accession>A0AAD7GZN7</accession>
<feature type="chain" id="PRO_5042275838" evidence="2">
    <location>
        <begin position="18"/>
        <end position="120"/>
    </location>
</feature>
<comment type="caution">
    <text evidence="3">The sequence shown here is derived from an EMBL/GenBank/DDBJ whole genome shotgun (WGS) entry which is preliminary data.</text>
</comment>
<feature type="region of interest" description="Disordered" evidence="1">
    <location>
        <begin position="39"/>
        <end position="60"/>
    </location>
</feature>
<reference evidence="3" key="1">
    <citation type="submission" date="2023-03" db="EMBL/GenBank/DDBJ databases">
        <title>Massive genome expansion in bonnet fungi (Mycena s.s.) driven by repeated elements and novel gene families across ecological guilds.</title>
        <authorList>
            <consortium name="Lawrence Berkeley National Laboratory"/>
            <person name="Harder C.B."/>
            <person name="Miyauchi S."/>
            <person name="Viragh M."/>
            <person name="Kuo A."/>
            <person name="Thoen E."/>
            <person name="Andreopoulos B."/>
            <person name="Lu D."/>
            <person name="Skrede I."/>
            <person name="Drula E."/>
            <person name="Henrissat B."/>
            <person name="Morin E."/>
            <person name="Kohler A."/>
            <person name="Barry K."/>
            <person name="LaButti K."/>
            <person name="Morin E."/>
            <person name="Salamov A."/>
            <person name="Lipzen A."/>
            <person name="Mereny Z."/>
            <person name="Hegedus B."/>
            <person name="Baldrian P."/>
            <person name="Stursova M."/>
            <person name="Weitz H."/>
            <person name="Taylor A."/>
            <person name="Grigoriev I.V."/>
            <person name="Nagy L.G."/>
            <person name="Martin F."/>
            <person name="Kauserud H."/>
        </authorList>
    </citation>
    <scope>NUCLEOTIDE SEQUENCE</scope>
    <source>
        <strain evidence="3">CBHHK067</strain>
    </source>
</reference>
<organism evidence="3 4">
    <name type="scientific">Mycena rosella</name>
    <name type="common">Pink bonnet</name>
    <name type="synonym">Agaricus rosellus</name>
    <dbReference type="NCBI Taxonomy" id="1033263"/>
    <lineage>
        <taxon>Eukaryota</taxon>
        <taxon>Fungi</taxon>
        <taxon>Dikarya</taxon>
        <taxon>Basidiomycota</taxon>
        <taxon>Agaricomycotina</taxon>
        <taxon>Agaricomycetes</taxon>
        <taxon>Agaricomycetidae</taxon>
        <taxon>Agaricales</taxon>
        <taxon>Marasmiineae</taxon>
        <taxon>Mycenaceae</taxon>
        <taxon>Mycena</taxon>
    </lineage>
</organism>
<evidence type="ECO:0000313" key="4">
    <source>
        <dbReference type="Proteomes" id="UP001221757"/>
    </source>
</evidence>
<proteinExistence type="predicted"/>
<keyword evidence="4" id="KW-1185">Reference proteome</keyword>
<sequence length="120" mass="13350">MFLLYVVWAVFVLFAEHKLLIMQTKHATDRAVRRARDGHGRHFDGSATGKPVPSGEVEKSLRDGTGDGTAIVANLTVTALSQWTNFVILLRNVRVTRDSTAFITEKGQNMDLTVDKPVIR</sequence>
<gene>
    <name evidence="3" type="ORF">B0H17DRAFT_1124713</name>
</gene>
<evidence type="ECO:0000256" key="2">
    <source>
        <dbReference type="SAM" id="SignalP"/>
    </source>
</evidence>
<dbReference type="Proteomes" id="UP001221757">
    <property type="component" value="Unassembled WGS sequence"/>
</dbReference>
<keyword evidence="2" id="KW-0732">Signal</keyword>
<dbReference type="AlphaFoldDB" id="A0AAD7GZN7"/>
<evidence type="ECO:0000256" key="1">
    <source>
        <dbReference type="SAM" id="MobiDB-lite"/>
    </source>
</evidence>
<name>A0AAD7GZN7_MYCRO</name>
<evidence type="ECO:0000313" key="3">
    <source>
        <dbReference type="EMBL" id="KAJ7708924.1"/>
    </source>
</evidence>
<feature type="signal peptide" evidence="2">
    <location>
        <begin position="1"/>
        <end position="17"/>
    </location>
</feature>
<protein>
    <submittedName>
        <fullName evidence="3">Uncharacterized protein</fullName>
    </submittedName>
</protein>